<dbReference type="SUPFAM" id="SSF46785">
    <property type="entry name" value="Winged helix' DNA-binding domain"/>
    <property type="match status" value="1"/>
</dbReference>
<feature type="chain" id="PRO_5042266424" description="Histone H1" evidence="5">
    <location>
        <begin position="17"/>
        <end position="260"/>
    </location>
</feature>
<dbReference type="GO" id="GO:0000786">
    <property type="term" value="C:nucleosome"/>
    <property type="evidence" value="ECO:0007669"/>
    <property type="project" value="InterPro"/>
</dbReference>
<dbReference type="GO" id="GO:0006334">
    <property type="term" value="P:nucleosome assembly"/>
    <property type="evidence" value="ECO:0007669"/>
    <property type="project" value="InterPro"/>
</dbReference>
<dbReference type="InterPro" id="IPR036388">
    <property type="entry name" value="WH-like_DNA-bd_sf"/>
</dbReference>
<evidence type="ECO:0000256" key="2">
    <source>
        <dbReference type="ARBA" id="ARBA00023125"/>
    </source>
</evidence>
<evidence type="ECO:0000256" key="5">
    <source>
        <dbReference type="SAM" id="SignalP"/>
    </source>
</evidence>
<evidence type="ECO:0000256" key="4">
    <source>
        <dbReference type="SAM" id="MobiDB-lite"/>
    </source>
</evidence>
<dbReference type="InterPro" id="IPR005818">
    <property type="entry name" value="Histone_H1/H5_H15"/>
</dbReference>
<name>A0AAF0EDC9_9BASI</name>
<dbReference type="AlphaFoldDB" id="A0AAF0EDC9"/>
<dbReference type="InterPro" id="IPR005819">
    <property type="entry name" value="H1/H5"/>
</dbReference>
<protein>
    <recommendedName>
        <fullName evidence="1">Histone H1</fullName>
    </recommendedName>
</protein>
<evidence type="ECO:0000313" key="7">
    <source>
        <dbReference type="EMBL" id="WFD23458.1"/>
    </source>
</evidence>
<feature type="signal peptide" evidence="5">
    <location>
        <begin position="1"/>
        <end position="16"/>
    </location>
</feature>
<comment type="subcellular location">
    <subcellularLocation>
        <location evidence="3">Nucleus</location>
    </subcellularLocation>
</comment>
<feature type="compositionally biased region" description="Low complexity" evidence="4">
    <location>
        <begin position="193"/>
        <end position="222"/>
    </location>
</feature>
<dbReference type="Proteomes" id="UP001214415">
    <property type="component" value="Chromosome 4"/>
</dbReference>
<evidence type="ECO:0000259" key="6">
    <source>
        <dbReference type="PROSITE" id="PS51504"/>
    </source>
</evidence>
<dbReference type="EMBL" id="CP119903">
    <property type="protein sequence ID" value="WFD23458.1"/>
    <property type="molecule type" value="Genomic_DNA"/>
</dbReference>
<keyword evidence="2 3" id="KW-0238">DNA-binding</keyword>
<dbReference type="InterPro" id="IPR036390">
    <property type="entry name" value="WH_DNA-bd_sf"/>
</dbReference>
<dbReference type="GO" id="GO:0030527">
    <property type="term" value="F:structural constituent of chromatin"/>
    <property type="evidence" value="ECO:0007669"/>
    <property type="project" value="InterPro"/>
</dbReference>
<dbReference type="GO" id="GO:0005634">
    <property type="term" value="C:nucleus"/>
    <property type="evidence" value="ECO:0007669"/>
    <property type="project" value="UniProtKB-SubCell"/>
</dbReference>
<feature type="region of interest" description="Disordered" evidence="4">
    <location>
        <begin position="149"/>
        <end position="260"/>
    </location>
</feature>
<dbReference type="Pfam" id="PF00538">
    <property type="entry name" value="Linker_histone"/>
    <property type="match status" value="1"/>
</dbReference>
<evidence type="ECO:0000256" key="1">
    <source>
        <dbReference type="ARBA" id="ARBA00020833"/>
    </source>
</evidence>
<evidence type="ECO:0000313" key="8">
    <source>
        <dbReference type="Proteomes" id="UP001214415"/>
    </source>
</evidence>
<dbReference type="GO" id="GO:0003677">
    <property type="term" value="F:DNA binding"/>
    <property type="evidence" value="ECO:0007669"/>
    <property type="project" value="UniProtKB-KW"/>
</dbReference>
<dbReference type="PROSITE" id="PS51504">
    <property type="entry name" value="H15"/>
    <property type="match status" value="1"/>
</dbReference>
<keyword evidence="3" id="KW-0539">Nucleus</keyword>
<gene>
    <name evidence="7" type="ORF">MEQU1_002149</name>
</gene>
<dbReference type="PRINTS" id="PR00624">
    <property type="entry name" value="HISTONEH5"/>
</dbReference>
<sequence length="260" mass="27434">MYVMLFLLVCPGYARWDGPRSGTSTRHARVSCLELPDWEATRLGIEILMAPAAASSLKGSTKKSTTTKKTTHMTYEDMIKEAILAHGAEARLGLGRPTIKKYILAKHPDTGRLPLASFNTRFNQAITRGEEKGVFLLPKGVSGKVKVSAKAKPAAKPAAKKASKPAATTTAKKVTKPATKKPAAKKVTKAPVKKTSSAKATTAAKKSTAVKKSASKAAATKKAPAKKTAAKKAATTKKTSTKKAPAKKAPVKKATSKSKK</sequence>
<keyword evidence="8" id="KW-1185">Reference proteome</keyword>
<feature type="domain" description="H15" evidence="6">
    <location>
        <begin position="71"/>
        <end position="149"/>
    </location>
</feature>
<accession>A0AAF0EDC9</accession>
<reference evidence="7" key="1">
    <citation type="submission" date="2023-03" db="EMBL/GenBank/DDBJ databases">
        <title>Mating type loci evolution in Malassezia.</title>
        <authorList>
            <person name="Coelho M.A."/>
        </authorList>
    </citation>
    <scope>NUCLEOTIDE SEQUENCE</scope>
    <source>
        <strain evidence="7">CBS 12830</strain>
    </source>
</reference>
<proteinExistence type="inferred from homology"/>
<feature type="compositionally biased region" description="Basic residues" evidence="4">
    <location>
        <begin position="173"/>
        <end position="192"/>
    </location>
</feature>
<comment type="similarity">
    <text evidence="3">Belongs to the histone H1/H5 family.</text>
</comment>
<keyword evidence="5" id="KW-0732">Signal</keyword>
<feature type="compositionally biased region" description="Basic residues" evidence="4">
    <location>
        <begin position="239"/>
        <end position="260"/>
    </location>
</feature>
<dbReference type="Gene3D" id="1.10.10.10">
    <property type="entry name" value="Winged helix-like DNA-binding domain superfamily/Winged helix DNA-binding domain"/>
    <property type="match status" value="1"/>
</dbReference>
<dbReference type="SMART" id="SM00526">
    <property type="entry name" value="H15"/>
    <property type="match status" value="1"/>
</dbReference>
<organism evidence="7 8">
    <name type="scientific">Malassezia equina</name>
    <dbReference type="NCBI Taxonomy" id="1381935"/>
    <lineage>
        <taxon>Eukaryota</taxon>
        <taxon>Fungi</taxon>
        <taxon>Dikarya</taxon>
        <taxon>Basidiomycota</taxon>
        <taxon>Ustilaginomycotina</taxon>
        <taxon>Malasseziomycetes</taxon>
        <taxon>Malasseziales</taxon>
        <taxon>Malasseziaceae</taxon>
        <taxon>Malassezia</taxon>
    </lineage>
</organism>
<keyword evidence="3" id="KW-0158">Chromosome</keyword>
<evidence type="ECO:0000256" key="3">
    <source>
        <dbReference type="RuleBase" id="RU003894"/>
    </source>
</evidence>